<organism evidence="2 3">
    <name type="scientific">Streptococcus cristatus</name>
    <dbReference type="NCBI Taxonomy" id="45634"/>
    <lineage>
        <taxon>Bacteria</taxon>
        <taxon>Bacillati</taxon>
        <taxon>Bacillota</taxon>
        <taxon>Bacilli</taxon>
        <taxon>Lactobacillales</taxon>
        <taxon>Streptococcaceae</taxon>
        <taxon>Streptococcus</taxon>
    </lineage>
</organism>
<evidence type="ECO:0000313" key="3">
    <source>
        <dbReference type="Proteomes" id="UP000272213"/>
    </source>
</evidence>
<keyword evidence="1" id="KW-0812">Transmembrane</keyword>
<dbReference type="AlphaFoldDB" id="A0A3R9KIQ2"/>
<name>A0A3R9KIQ2_STRCR</name>
<accession>A0A3R9KIQ2</accession>
<reference evidence="2 3" key="1">
    <citation type="submission" date="2018-11" db="EMBL/GenBank/DDBJ databases">
        <title>Species Designations Belie Phenotypic and Genotypic Heterogeneity in Oral Streptococci.</title>
        <authorList>
            <person name="Velsko I."/>
        </authorList>
    </citation>
    <scope>NUCLEOTIDE SEQUENCE [LARGE SCALE GENOMIC DNA]</scope>
    <source>
        <strain evidence="2 3">BCA6</strain>
    </source>
</reference>
<dbReference type="RefSeq" id="WP_125381595.1">
    <property type="nucleotide sequence ID" value="NZ_RJPM01000001.1"/>
</dbReference>
<comment type="caution">
    <text evidence="2">The sequence shown here is derived from an EMBL/GenBank/DDBJ whole genome shotgun (WGS) entry which is preliminary data.</text>
</comment>
<protein>
    <submittedName>
        <fullName evidence="2">Uncharacterized protein</fullName>
    </submittedName>
</protein>
<dbReference type="EMBL" id="RJPM01000001">
    <property type="protein sequence ID" value="RSJ77709.1"/>
    <property type="molecule type" value="Genomic_DNA"/>
</dbReference>
<proteinExistence type="predicted"/>
<keyword evidence="1" id="KW-1133">Transmembrane helix</keyword>
<keyword evidence="1" id="KW-0472">Membrane</keyword>
<evidence type="ECO:0000313" key="2">
    <source>
        <dbReference type="EMBL" id="RSJ77709.1"/>
    </source>
</evidence>
<dbReference type="Proteomes" id="UP000272213">
    <property type="component" value="Unassembled WGS sequence"/>
</dbReference>
<sequence>MNIEMILGIGLLVSVGLLVTNMTISTAIINRLKEKNNYYRSAKYRLEMFEQELALRNRKMKIGE</sequence>
<feature type="transmembrane region" description="Helical" evidence="1">
    <location>
        <begin position="6"/>
        <end position="30"/>
    </location>
</feature>
<evidence type="ECO:0000256" key="1">
    <source>
        <dbReference type="SAM" id="Phobius"/>
    </source>
</evidence>
<gene>
    <name evidence="2" type="ORF">D8798_00860</name>
</gene>